<keyword evidence="2" id="KW-1185">Reference proteome</keyword>
<protein>
    <submittedName>
        <fullName evidence="1">Uncharacterized protein</fullName>
    </submittedName>
</protein>
<sequence>METRELFVAVFLAVNGFRTSMVAGIEIAATAKISIVSETSVGNERNWRWLVIS</sequence>
<accession>A0A5C5Z462</accession>
<organism evidence="1 2">
    <name type="scientific">Novipirellula herctigrandis</name>
    <dbReference type="NCBI Taxonomy" id="2527986"/>
    <lineage>
        <taxon>Bacteria</taxon>
        <taxon>Pseudomonadati</taxon>
        <taxon>Planctomycetota</taxon>
        <taxon>Planctomycetia</taxon>
        <taxon>Pirellulales</taxon>
        <taxon>Pirellulaceae</taxon>
        <taxon>Novipirellula</taxon>
    </lineage>
</organism>
<evidence type="ECO:0000313" key="1">
    <source>
        <dbReference type="EMBL" id="TWT81806.1"/>
    </source>
</evidence>
<reference evidence="1 2" key="1">
    <citation type="submission" date="2019-02" db="EMBL/GenBank/DDBJ databases">
        <title>Deep-cultivation of Planctomycetes and their phenomic and genomic characterization uncovers novel biology.</title>
        <authorList>
            <person name="Wiegand S."/>
            <person name="Jogler M."/>
            <person name="Boedeker C."/>
            <person name="Pinto D."/>
            <person name="Vollmers J."/>
            <person name="Rivas-Marin E."/>
            <person name="Kohn T."/>
            <person name="Peeters S.H."/>
            <person name="Heuer A."/>
            <person name="Rast P."/>
            <person name="Oberbeckmann S."/>
            <person name="Bunk B."/>
            <person name="Jeske O."/>
            <person name="Meyerdierks A."/>
            <person name="Storesund J.E."/>
            <person name="Kallscheuer N."/>
            <person name="Luecker S."/>
            <person name="Lage O.M."/>
            <person name="Pohl T."/>
            <person name="Merkel B.J."/>
            <person name="Hornburger P."/>
            <person name="Mueller R.-W."/>
            <person name="Bruemmer F."/>
            <person name="Labrenz M."/>
            <person name="Spormann A.M."/>
            <person name="Op Den Camp H."/>
            <person name="Overmann J."/>
            <person name="Amann R."/>
            <person name="Jetten M.S.M."/>
            <person name="Mascher T."/>
            <person name="Medema M.H."/>
            <person name="Devos D.P."/>
            <person name="Kaster A.-K."/>
            <person name="Ovreas L."/>
            <person name="Rohde M."/>
            <person name="Galperin M.Y."/>
            <person name="Jogler C."/>
        </authorList>
    </citation>
    <scope>NUCLEOTIDE SEQUENCE [LARGE SCALE GENOMIC DNA]</scope>
    <source>
        <strain evidence="1 2">CA13</strain>
    </source>
</reference>
<evidence type="ECO:0000313" key="2">
    <source>
        <dbReference type="Proteomes" id="UP000315010"/>
    </source>
</evidence>
<comment type="caution">
    <text evidence="1">The sequence shown here is derived from an EMBL/GenBank/DDBJ whole genome shotgun (WGS) entry which is preliminary data.</text>
</comment>
<gene>
    <name evidence="1" type="ORF">CA13_32590</name>
</gene>
<dbReference type="Proteomes" id="UP000315010">
    <property type="component" value="Unassembled WGS sequence"/>
</dbReference>
<proteinExistence type="predicted"/>
<name>A0A5C5Z462_9BACT</name>
<dbReference type="EMBL" id="SJPJ01000001">
    <property type="protein sequence ID" value="TWT81806.1"/>
    <property type="molecule type" value="Genomic_DNA"/>
</dbReference>
<dbReference type="AlphaFoldDB" id="A0A5C5Z462"/>